<dbReference type="InterPro" id="IPR021344">
    <property type="entry name" value="DUF2970"/>
</dbReference>
<organism evidence="2 3">
    <name type="scientific">Oceanimonas doudoroffii</name>
    <dbReference type="NCBI Taxonomy" id="84158"/>
    <lineage>
        <taxon>Bacteria</taxon>
        <taxon>Pseudomonadati</taxon>
        <taxon>Pseudomonadota</taxon>
        <taxon>Gammaproteobacteria</taxon>
        <taxon>Aeromonadales</taxon>
        <taxon>Aeromonadaceae</taxon>
        <taxon>Oceanimonas</taxon>
    </lineage>
</organism>
<dbReference type="RefSeq" id="WP_094200257.1">
    <property type="nucleotide sequence ID" value="NZ_NBIM01000001.1"/>
</dbReference>
<proteinExistence type="predicted"/>
<evidence type="ECO:0000313" key="3">
    <source>
        <dbReference type="Proteomes" id="UP000242757"/>
    </source>
</evidence>
<keyword evidence="1" id="KW-0472">Membrane</keyword>
<keyword evidence="3" id="KW-1185">Reference proteome</keyword>
<gene>
    <name evidence="2" type="ORF">B6S08_08360</name>
</gene>
<protein>
    <recommendedName>
        <fullName evidence="4">DUF2970 domain-containing protein</fullName>
    </recommendedName>
</protein>
<name>A0A233RJB9_9GAMM</name>
<evidence type="ECO:0000256" key="1">
    <source>
        <dbReference type="SAM" id="Phobius"/>
    </source>
</evidence>
<dbReference type="EMBL" id="NBIM01000001">
    <property type="protein sequence ID" value="OXY83483.1"/>
    <property type="molecule type" value="Genomic_DNA"/>
</dbReference>
<accession>A0A233RJB9</accession>
<comment type="caution">
    <text evidence="2">The sequence shown here is derived from an EMBL/GenBank/DDBJ whole genome shotgun (WGS) entry which is preliminary data.</text>
</comment>
<dbReference type="OrthoDB" id="5625885at2"/>
<dbReference type="Pfam" id="PF11174">
    <property type="entry name" value="DUF2970"/>
    <property type="match status" value="1"/>
</dbReference>
<dbReference type="AlphaFoldDB" id="A0A233RJB9"/>
<keyword evidence="1" id="KW-0812">Transmembrane</keyword>
<dbReference type="Proteomes" id="UP000242757">
    <property type="component" value="Unassembled WGS sequence"/>
</dbReference>
<keyword evidence="1" id="KW-1133">Transmembrane helix</keyword>
<feature type="transmembrane region" description="Helical" evidence="1">
    <location>
        <begin position="35"/>
        <end position="57"/>
    </location>
</feature>
<reference evidence="2 3" key="1">
    <citation type="submission" date="2017-08" db="EMBL/GenBank/DDBJ databases">
        <title>A Genome Sequence of Oceanimonas doudoroffii ATCC 27123T.</title>
        <authorList>
            <person name="Brennan M.A."/>
            <person name="Maclea K.S."/>
            <person name="Mcclelland W.D."/>
            <person name="Trachtenberg A.M."/>
        </authorList>
    </citation>
    <scope>NUCLEOTIDE SEQUENCE [LARGE SCALE GENOMIC DNA]</scope>
    <source>
        <strain evidence="2 3">ATCC 27123</strain>
    </source>
</reference>
<evidence type="ECO:0000313" key="2">
    <source>
        <dbReference type="EMBL" id="OXY83483.1"/>
    </source>
</evidence>
<evidence type="ECO:0008006" key="4">
    <source>
        <dbReference type="Google" id="ProtNLM"/>
    </source>
</evidence>
<sequence>MNWKYRLQGVLAAMFGVQSEQHRRAQFSGSPWPYVAMGVVVIVLFVLALLGVVQLVLGA</sequence>